<gene>
    <name evidence="2" type="ORF">BWQ96_03813</name>
</gene>
<dbReference type="PANTHER" id="PTHR43173:SF12">
    <property type="entry name" value="PROTEIN KINASE SUPERFAMILY PROTEIN"/>
    <property type="match status" value="1"/>
</dbReference>
<dbReference type="GO" id="GO:0016301">
    <property type="term" value="F:kinase activity"/>
    <property type="evidence" value="ECO:0007669"/>
    <property type="project" value="UniProtKB-KW"/>
</dbReference>
<dbReference type="EMBL" id="NBIV01000039">
    <property type="protein sequence ID" value="PXF46419.1"/>
    <property type="molecule type" value="Genomic_DNA"/>
</dbReference>
<dbReference type="InterPro" id="IPR051130">
    <property type="entry name" value="Mito_struct-func_regulator"/>
</dbReference>
<comment type="caution">
    <text evidence="2">The sequence shown here is derived from an EMBL/GenBank/DDBJ whole genome shotgun (WGS) entry which is preliminary data.</text>
</comment>
<dbReference type="CDD" id="cd05121">
    <property type="entry name" value="ABC1_ADCK3-like"/>
    <property type="match status" value="1"/>
</dbReference>
<evidence type="ECO:0000313" key="3">
    <source>
        <dbReference type="Proteomes" id="UP000247409"/>
    </source>
</evidence>
<organism evidence="2 3">
    <name type="scientific">Gracilariopsis chorda</name>
    <dbReference type="NCBI Taxonomy" id="448386"/>
    <lineage>
        <taxon>Eukaryota</taxon>
        <taxon>Rhodophyta</taxon>
        <taxon>Florideophyceae</taxon>
        <taxon>Rhodymeniophycidae</taxon>
        <taxon>Gracilariales</taxon>
        <taxon>Gracilariaceae</taxon>
        <taxon>Gracilariopsis</taxon>
    </lineage>
</organism>
<proteinExistence type="predicted"/>
<name>A0A2V3IWF3_9FLOR</name>
<reference evidence="2 3" key="1">
    <citation type="journal article" date="2018" name="Mol. Biol. Evol.">
        <title>Analysis of the draft genome of the red seaweed Gracilariopsis chorda provides insights into genome size evolution in Rhodophyta.</title>
        <authorList>
            <person name="Lee J."/>
            <person name="Yang E.C."/>
            <person name="Graf L."/>
            <person name="Yang J.H."/>
            <person name="Qiu H."/>
            <person name="Zel Zion U."/>
            <person name="Chan C.X."/>
            <person name="Stephens T.G."/>
            <person name="Weber A.P.M."/>
            <person name="Boo G.H."/>
            <person name="Boo S.M."/>
            <person name="Kim K.M."/>
            <person name="Shin Y."/>
            <person name="Jung M."/>
            <person name="Lee S.J."/>
            <person name="Yim H.S."/>
            <person name="Lee J.H."/>
            <person name="Bhattacharya D."/>
            <person name="Yoon H.S."/>
        </authorList>
    </citation>
    <scope>NUCLEOTIDE SEQUENCE [LARGE SCALE GENOMIC DNA]</scope>
    <source>
        <strain evidence="2 3">SKKU-2015</strain>
        <tissue evidence="2">Whole body</tissue>
    </source>
</reference>
<dbReference type="Pfam" id="PF03109">
    <property type="entry name" value="ABC1"/>
    <property type="match status" value="1"/>
</dbReference>
<keyword evidence="3" id="KW-1185">Reference proteome</keyword>
<accession>A0A2V3IWF3</accession>
<evidence type="ECO:0000259" key="1">
    <source>
        <dbReference type="Pfam" id="PF03109"/>
    </source>
</evidence>
<dbReference type="Proteomes" id="UP000247409">
    <property type="component" value="Unassembled WGS sequence"/>
</dbReference>
<sequence length="567" mass="64148">MAPLSVRRAVPKSAQLLSRLPIRRANLPATLILTPALALTQSLLGPPRWNILQSLIVLSATNLPFLPLLRPFLLPLCSTWIYALLSRLFAPAHARSLRFWKRVIPIYAAYKKTQISLSLQNASPHTRTKRWNKRHLWGAEKVYNLCVELRGFYLKDGQFLGARTDLVPMAWCDSLRRLQDRVPPVPFSQIQATIRQSYNVNNLTQIFKSLNHTPLASATIAQVHRGQMPDGTPIVLKTQYKDQQHLCDMDLLNLKRLANFLQKHDMSFFDMHSVVTEFETQIPAEFDFVREAELMTIIRQNLTAAGIFDVIVPTVIPGLVSKRALTMTYVDGCRPDNTVAMNLWGVKPNLVLKAVGKAFGQMLLVDGLAHCDPHLGNLIIMRDGRVALIDFGQAKHIPEQLRTKLCAFYLALNSKNNLFILKTFSELGIELDIRPEDIDDKFIQMIPHYANGMLDTAPLPPEIEINPFSSESPLKQVPIKKFNPDLFMVLRTMGLLRSLTETLNVETIDCWMSTIFKPYAMRGIRRSGPTLSEKRKRSRTIRSALTKGVSSPFYTLDAEPSEFCALA</sequence>
<protein>
    <submittedName>
        <fullName evidence="2">Putative aarF domain-containing protein kinase 1</fullName>
    </submittedName>
</protein>
<dbReference type="InterPro" id="IPR011009">
    <property type="entry name" value="Kinase-like_dom_sf"/>
</dbReference>
<evidence type="ECO:0000313" key="2">
    <source>
        <dbReference type="EMBL" id="PXF46419.1"/>
    </source>
</evidence>
<dbReference type="PANTHER" id="PTHR43173">
    <property type="entry name" value="ABC1 FAMILY PROTEIN"/>
    <property type="match status" value="1"/>
</dbReference>
<dbReference type="OrthoDB" id="427480at2759"/>
<dbReference type="SUPFAM" id="SSF56112">
    <property type="entry name" value="Protein kinase-like (PK-like)"/>
    <property type="match status" value="1"/>
</dbReference>
<keyword evidence="2" id="KW-0808">Transferase</keyword>
<dbReference type="InterPro" id="IPR004147">
    <property type="entry name" value="ABC1_dom"/>
</dbReference>
<dbReference type="AlphaFoldDB" id="A0A2V3IWF3"/>
<keyword evidence="2" id="KW-0418">Kinase</keyword>
<feature type="domain" description="ABC1 atypical kinase-like" evidence="1">
    <location>
        <begin position="177"/>
        <end position="417"/>
    </location>
</feature>
<dbReference type="STRING" id="448386.A0A2V3IWF3"/>